<feature type="transmembrane region" description="Helical" evidence="2">
    <location>
        <begin position="6"/>
        <end position="35"/>
    </location>
</feature>
<keyword evidence="4" id="KW-1185">Reference proteome</keyword>
<dbReference type="RefSeq" id="WP_086839590.1">
    <property type="nucleotide sequence ID" value="NZ_BAAASE010000017.1"/>
</dbReference>
<gene>
    <name evidence="3" type="ORF">GCM10010255_81200</name>
</gene>
<reference evidence="4" key="1">
    <citation type="journal article" date="2019" name="Int. J. Syst. Evol. Microbiol.">
        <title>The Global Catalogue of Microorganisms (GCM) 10K type strain sequencing project: providing services to taxonomists for standard genome sequencing and annotation.</title>
        <authorList>
            <consortium name="The Broad Institute Genomics Platform"/>
            <consortium name="The Broad Institute Genome Sequencing Center for Infectious Disease"/>
            <person name="Wu L."/>
            <person name="Ma J."/>
        </authorList>
    </citation>
    <scope>NUCLEOTIDE SEQUENCE [LARGE SCALE GENOMIC DNA]</scope>
    <source>
        <strain evidence="4">JCM 4358</strain>
    </source>
</reference>
<evidence type="ECO:0000256" key="2">
    <source>
        <dbReference type="SAM" id="Phobius"/>
    </source>
</evidence>
<accession>A0ABP5WJ78</accession>
<comment type="caution">
    <text evidence="3">The sequence shown here is derived from an EMBL/GenBank/DDBJ whole genome shotgun (WGS) entry which is preliminary data.</text>
</comment>
<keyword evidence="2" id="KW-0472">Membrane</keyword>
<proteinExistence type="predicted"/>
<evidence type="ECO:0000256" key="1">
    <source>
        <dbReference type="SAM" id="MobiDB-lite"/>
    </source>
</evidence>
<feature type="region of interest" description="Disordered" evidence="1">
    <location>
        <begin position="52"/>
        <end position="72"/>
    </location>
</feature>
<sequence>MPSRKVWTVAVLVVVLAWSTAMTVLGHLAAVVALLPSLGLLVQQLTAAAHGSSTAPARAPAPESAGQEEPQR</sequence>
<evidence type="ECO:0000313" key="4">
    <source>
        <dbReference type="Proteomes" id="UP001499986"/>
    </source>
</evidence>
<organism evidence="3 4">
    <name type="scientific">Streptomyces coeruleofuscus</name>
    <dbReference type="NCBI Taxonomy" id="66879"/>
    <lineage>
        <taxon>Bacteria</taxon>
        <taxon>Bacillati</taxon>
        <taxon>Actinomycetota</taxon>
        <taxon>Actinomycetes</taxon>
        <taxon>Kitasatosporales</taxon>
        <taxon>Streptomycetaceae</taxon>
        <taxon>Streptomyces</taxon>
    </lineage>
</organism>
<evidence type="ECO:0008006" key="5">
    <source>
        <dbReference type="Google" id="ProtNLM"/>
    </source>
</evidence>
<name>A0ABP5WJ78_9ACTN</name>
<dbReference type="Proteomes" id="UP001499986">
    <property type="component" value="Unassembled WGS sequence"/>
</dbReference>
<keyword evidence="2" id="KW-1133">Transmembrane helix</keyword>
<protein>
    <recommendedName>
        <fullName evidence="5">AI-2E family transporter</fullName>
    </recommendedName>
</protein>
<keyword evidence="2" id="KW-0812">Transmembrane</keyword>
<evidence type="ECO:0000313" key="3">
    <source>
        <dbReference type="EMBL" id="GAA2426597.1"/>
    </source>
</evidence>
<dbReference type="EMBL" id="BAAASE010000017">
    <property type="protein sequence ID" value="GAA2426597.1"/>
    <property type="molecule type" value="Genomic_DNA"/>
</dbReference>